<gene>
    <name evidence="1" type="ORF">RMR22_20390</name>
</gene>
<organism evidence="1">
    <name type="scientific">Agrobacterium rosae</name>
    <dbReference type="NCBI Taxonomy" id="1972867"/>
    <lineage>
        <taxon>Bacteria</taxon>
        <taxon>Pseudomonadati</taxon>
        <taxon>Pseudomonadota</taxon>
        <taxon>Alphaproteobacteria</taxon>
        <taxon>Hyphomicrobiales</taxon>
        <taxon>Rhizobiaceae</taxon>
        <taxon>Rhizobium/Agrobacterium group</taxon>
        <taxon>Agrobacterium</taxon>
    </lineage>
</organism>
<comment type="caution">
    <text evidence="1">The sequence shown here is derived from an EMBL/GenBank/DDBJ whole genome shotgun (WGS) entry which is preliminary data.</text>
</comment>
<accession>A0AAW9FHJ7</accession>
<dbReference type="AlphaFoldDB" id="A0AAW9FHJ7"/>
<evidence type="ECO:0000313" key="1">
    <source>
        <dbReference type="EMBL" id="MDX8304621.1"/>
    </source>
</evidence>
<dbReference type="EMBL" id="JAVRAF010000009">
    <property type="protein sequence ID" value="MDX8304621.1"/>
    <property type="molecule type" value="Genomic_DNA"/>
</dbReference>
<proteinExistence type="predicted"/>
<reference evidence="1" key="1">
    <citation type="journal article" date="2023" name="Phytobiomes J">
        <title>Deciphering the key players within the bacterial microbiota associated with aerial crown gall tumors on rhododendron: Insights into the gallobiome.</title>
        <authorList>
            <person name="Kuzmanovic N."/>
            <person name="Nesme J."/>
            <person name="Wolf J."/>
            <person name="Neumann-Schaal M."/>
            <person name="Petersen J."/>
            <person name="Fernandez-Gnecco G."/>
            <person name="Sproeer C."/>
            <person name="Bunk B."/>
            <person name="Overmann J."/>
            <person name="Sorensen S.J."/>
            <person name="Idczak E."/>
            <person name="Smalla K."/>
        </authorList>
    </citation>
    <scope>NUCLEOTIDE SEQUENCE</scope>
    <source>
        <strain evidence="1">Rho-11.1</strain>
    </source>
</reference>
<sequence>MIGNNLIRSLAVAAYVMALSACDDKKPATQEETKASAEQAEVQKYNEYVGAANMMQASYGEALASYKKYVQPAFEGKKEDDSLFFSSSLSMGRIRESLDKARAMKPDMAELDAPALTYSEALAKADPLYNDMANYIGAKTYISDKGAHGRYIQPAFLASMEALTTAQTGFVNAIDAKDRARIKAEFESTEKDTIAYFRMGMIYHIKESMDFAGGVVNGKGFGDKKEPFKASLDQFNTMATSYEAKVRKQNKAGCPSLMLDINAYLSKGREIIQRTENGTYDKDAKRPAQFRLMQSGESRDAATLLQNYNNVISALNSDKC</sequence>
<protein>
    <submittedName>
        <fullName evidence="1">YiiG family protein</fullName>
    </submittedName>
</protein>
<dbReference type="Pfam" id="PF12889">
    <property type="entry name" value="DUF3829"/>
    <property type="match status" value="1"/>
</dbReference>
<dbReference type="InterPro" id="IPR024291">
    <property type="entry name" value="DUF3829"/>
</dbReference>
<dbReference type="RefSeq" id="WP_320203301.1">
    <property type="nucleotide sequence ID" value="NZ_CP192783.1"/>
</dbReference>
<name>A0AAW9FHJ7_9HYPH</name>